<accession>A0AAE3SEQ0</accession>
<dbReference type="EMBL" id="JAPDPJ010000011">
    <property type="protein sequence ID" value="MCW3786242.1"/>
    <property type="molecule type" value="Genomic_DNA"/>
</dbReference>
<dbReference type="SUPFAM" id="SSF53756">
    <property type="entry name" value="UDP-Glycosyltransferase/glycogen phosphorylase"/>
    <property type="match status" value="1"/>
</dbReference>
<sequence length="363" mass="41476">MRVFIITDNLMKGGKERRLMELLRYFDKENNIKTKLVILRDRIDYPEVYGLQHTELVILKRKIKKDPFVFFQILKIIKEFKPQIIHSWGSMPSIYSFLIAHFKKIAFVNAMITNSKCKKYGSEWLRAKITFPFSNIVLSNSYAGLRAYKAPLDRGKVIHNGFNFSRLENLKDANEIRSKYSIKTSIVIGMVAAFHPRKDYSNFLEVANEICKINEDVTFLAIGDGESKKDFEQKYKENDRIVFTGNVNNVESVINVLDIGVLLTNSNNHLEGISNSLIEYMALGKSVIATKGGGTDELIINNENGLLIEPMSKIAFSSALKKLIGSHELRVSISKKAHLQIKENFSIESMGNKTIELYQELLH</sequence>
<feature type="domain" description="Glycosyl transferase family 1" evidence="1">
    <location>
        <begin position="174"/>
        <end position="337"/>
    </location>
</feature>
<dbReference type="PANTHER" id="PTHR12526:SF630">
    <property type="entry name" value="GLYCOSYLTRANSFERASE"/>
    <property type="match status" value="1"/>
</dbReference>
<keyword evidence="3" id="KW-0328">Glycosyltransferase</keyword>
<evidence type="ECO:0000313" key="3">
    <source>
        <dbReference type="EMBL" id="MCW3786242.1"/>
    </source>
</evidence>
<dbReference type="EC" id="2.4.-.-" evidence="3"/>
<dbReference type="AlphaFoldDB" id="A0AAE3SEQ0"/>
<dbReference type="GO" id="GO:0016757">
    <property type="term" value="F:glycosyltransferase activity"/>
    <property type="evidence" value="ECO:0007669"/>
    <property type="project" value="UniProtKB-KW"/>
</dbReference>
<dbReference type="Pfam" id="PF00534">
    <property type="entry name" value="Glycos_transf_1"/>
    <property type="match status" value="1"/>
</dbReference>
<protein>
    <submittedName>
        <fullName evidence="3">Glycosyltransferase</fullName>
        <ecNumber evidence="3">2.4.-.-</ecNumber>
    </submittedName>
</protein>
<name>A0AAE3SEQ0_9BACT</name>
<gene>
    <name evidence="3" type="ORF">OM075_07180</name>
</gene>
<evidence type="ECO:0000259" key="1">
    <source>
        <dbReference type="Pfam" id="PF00534"/>
    </source>
</evidence>
<organism evidence="3 4">
    <name type="scientific">Plebeiibacterium sediminum</name>
    <dbReference type="NCBI Taxonomy" id="2992112"/>
    <lineage>
        <taxon>Bacteria</taxon>
        <taxon>Pseudomonadati</taxon>
        <taxon>Bacteroidota</taxon>
        <taxon>Bacteroidia</taxon>
        <taxon>Marinilabiliales</taxon>
        <taxon>Marinilabiliaceae</taxon>
        <taxon>Plebeiibacterium</taxon>
    </lineage>
</organism>
<feature type="domain" description="Glycosyltransferase subfamily 4-like N-terminal" evidence="2">
    <location>
        <begin position="13"/>
        <end position="165"/>
    </location>
</feature>
<evidence type="ECO:0000313" key="4">
    <source>
        <dbReference type="Proteomes" id="UP001209229"/>
    </source>
</evidence>
<dbReference type="InterPro" id="IPR028098">
    <property type="entry name" value="Glyco_trans_4-like_N"/>
</dbReference>
<dbReference type="RefSeq" id="WP_301189808.1">
    <property type="nucleotide sequence ID" value="NZ_JAPDPJ010000011.1"/>
</dbReference>
<dbReference type="Proteomes" id="UP001209229">
    <property type="component" value="Unassembled WGS sequence"/>
</dbReference>
<keyword evidence="3" id="KW-0808">Transferase</keyword>
<reference evidence="3" key="1">
    <citation type="submission" date="2022-10" db="EMBL/GenBank/DDBJ databases">
        <authorList>
            <person name="Yu W.X."/>
        </authorList>
    </citation>
    <scope>NUCLEOTIDE SEQUENCE</scope>
    <source>
        <strain evidence="3">AAT</strain>
    </source>
</reference>
<proteinExistence type="predicted"/>
<comment type="caution">
    <text evidence="3">The sequence shown here is derived from an EMBL/GenBank/DDBJ whole genome shotgun (WGS) entry which is preliminary data.</text>
</comment>
<keyword evidence="4" id="KW-1185">Reference proteome</keyword>
<dbReference type="Pfam" id="PF13439">
    <property type="entry name" value="Glyco_transf_4"/>
    <property type="match status" value="1"/>
</dbReference>
<dbReference type="Gene3D" id="3.40.50.2000">
    <property type="entry name" value="Glycogen Phosphorylase B"/>
    <property type="match status" value="2"/>
</dbReference>
<dbReference type="InterPro" id="IPR001296">
    <property type="entry name" value="Glyco_trans_1"/>
</dbReference>
<evidence type="ECO:0000259" key="2">
    <source>
        <dbReference type="Pfam" id="PF13439"/>
    </source>
</evidence>
<dbReference type="PANTHER" id="PTHR12526">
    <property type="entry name" value="GLYCOSYLTRANSFERASE"/>
    <property type="match status" value="1"/>
</dbReference>